<reference evidence="2 3" key="1">
    <citation type="journal article" date="2007" name="Science">
        <title>The Chlamydomonas genome reveals the evolution of key animal and plant functions.</title>
        <authorList>
            <person name="Merchant S.S."/>
            <person name="Prochnik S.E."/>
            <person name="Vallon O."/>
            <person name="Harris E.H."/>
            <person name="Karpowicz S.J."/>
            <person name="Witman G.B."/>
            <person name="Terry A."/>
            <person name="Salamov A."/>
            <person name="Fritz-Laylin L.K."/>
            <person name="Marechal-Drouard L."/>
            <person name="Marshall W.F."/>
            <person name="Qu L.H."/>
            <person name="Nelson D.R."/>
            <person name="Sanderfoot A.A."/>
            <person name="Spalding M.H."/>
            <person name="Kapitonov V.V."/>
            <person name="Ren Q."/>
            <person name="Ferris P."/>
            <person name="Lindquist E."/>
            <person name="Shapiro H."/>
            <person name="Lucas S.M."/>
            <person name="Grimwood J."/>
            <person name="Schmutz J."/>
            <person name="Cardol P."/>
            <person name="Cerutti H."/>
            <person name="Chanfreau G."/>
            <person name="Chen C.L."/>
            <person name="Cognat V."/>
            <person name="Croft M.T."/>
            <person name="Dent R."/>
            <person name="Dutcher S."/>
            <person name="Fernandez E."/>
            <person name="Fukuzawa H."/>
            <person name="Gonzalez-Ballester D."/>
            <person name="Gonzalez-Halphen D."/>
            <person name="Hallmann A."/>
            <person name="Hanikenne M."/>
            <person name="Hippler M."/>
            <person name="Inwood W."/>
            <person name="Jabbari K."/>
            <person name="Kalanon M."/>
            <person name="Kuras R."/>
            <person name="Lefebvre P.A."/>
            <person name="Lemaire S.D."/>
            <person name="Lobanov A.V."/>
            <person name="Lohr M."/>
            <person name="Manuell A."/>
            <person name="Meier I."/>
            <person name="Mets L."/>
            <person name="Mittag M."/>
            <person name="Mittelmeier T."/>
            <person name="Moroney J.V."/>
            <person name="Moseley J."/>
            <person name="Napoli C."/>
            <person name="Nedelcu A.M."/>
            <person name="Niyogi K."/>
            <person name="Novoselov S.V."/>
            <person name="Paulsen I.T."/>
            <person name="Pazour G."/>
            <person name="Purton S."/>
            <person name="Ral J.P."/>
            <person name="Riano-Pachon D.M."/>
            <person name="Riekhof W."/>
            <person name="Rymarquis L."/>
            <person name="Schroda M."/>
            <person name="Stern D."/>
            <person name="Umen J."/>
            <person name="Willows R."/>
            <person name="Wilson N."/>
            <person name="Zimmer S.L."/>
            <person name="Allmer J."/>
            <person name="Balk J."/>
            <person name="Bisova K."/>
            <person name="Chen C.J."/>
            <person name="Elias M."/>
            <person name="Gendler K."/>
            <person name="Hauser C."/>
            <person name="Lamb M.R."/>
            <person name="Ledford H."/>
            <person name="Long J.C."/>
            <person name="Minagawa J."/>
            <person name="Page M.D."/>
            <person name="Pan J."/>
            <person name="Pootakham W."/>
            <person name="Roje S."/>
            <person name="Rose A."/>
            <person name="Stahlberg E."/>
            <person name="Terauchi A.M."/>
            <person name="Yang P."/>
            <person name="Ball S."/>
            <person name="Bowler C."/>
            <person name="Dieckmann C.L."/>
            <person name="Gladyshev V.N."/>
            <person name="Green P."/>
            <person name="Jorgensen R."/>
            <person name="Mayfield S."/>
            <person name="Mueller-Roeber B."/>
            <person name="Rajamani S."/>
            <person name="Sayre R.T."/>
            <person name="Brokstein P."/>
            <person name="Dubchak I."/>
            <person name="Goodstein D."/>
            <person name="Hornick L."/>
            <person name="Huang Y.W."/>
            <person name="Jhaveri J."/>
            <person name="Luo Y."/>
            <person name="Martinez D."/>
            <person name="Ngau W.C."/>
            <person name="Otillar B."/>
            <person name="Poliakov A."/>
            <person name="Porter A."/>
            <person name="Szajkowski L."/>
            <person name="Werner G."/>
            <person name="Zhou K."/>
            <person name="Grigoriev I.V."/>
            <person name="Rokhsar D.S."/>
            <person name="Grossman A.R."/>
        </authorList>
    </citation>
    <scope>NUCLEOTIDE SEQUENCE [LARGE SCALE GENOMIC DNA]</scope>
    <source>
        <strain evidence="3">CC-503</strain>
    </source>
</reference>
<proteinExistence type="predicted"/>
<protein>
    <submittedName>
        <fullName evidence="2">Uncharacterized protein</fullName>
    </submittedName>
</protein>
<dbReference type="InParanoid" id="A0A2K3CRP2"/>
<feature type="compositionally biased region" description="Low complexity" evidence="1">
    <location>
        <begin position="247"/>
        <end position="263"/>
    </location>
</feature>
<dbReference type="AlphaFoldDB" id="A0A2K3CRP2"/>
<keyword evidence="3" id="KW-1185">Reference proteome</keyword>
<feature type="region of interest" description="Disordered" evidence="1">
    <location>
        <begin position="610"/>
        <end position="639"/>
    </location>
</feature>
<feature type="compositionally biased region" description="Polar residues" evidence="1">
    <location>
        <begin position="169"/>
        <end position="186"/>
    </location>
</feature>
<accession>A0A2K3CRP2</accession>
<evidence type="ECO:0000256" key="1">
    <source>
        <dbReference type="SAM" id="MobiDB-lite"/>
    </source>
</evidence>
<sequence length="1032" mass="99083">MMHVNLASYNVKQEPASQSGPATGPFAEPPWHERTSSAIVARTSVTELRRLSAAVAGAESGAALHLQRLCDLLRAKLAVSFACVDVFGSQRPCSCTLAASGCAESHLPLGMPRLHTPADAAELRVLLPPLGPGAGHTSYSHLSASTLLGATTLSAHSAAANAPSCGCGNRSNPTSPGGGLPTSNSAGGAATSGMFLGRRAGGATAQMCSSPSMVSGGGGAVVVNPLAAPDRERWSHHHHSRSHFDRWSAGSERPSAGGAAGAAAGDRSSAAAAAFWGGAAGGDRSSTAGDRPSGGSPRGGTGGGYFASPRAVMAAASAASAGGAFPAGCGAFNGCVGGAGGGGFSCATSLEALPRHIRRLADQFDSELRSFWVLPLFAPGPAAAAPGCSVPGSPLVPLPAAAAIASPPSPLLRPYSCGPASAASSLPRCLQSPGPSLQSPGRTAGAGIGFGVGSPIPSPGGGGGAAAHMLQQLPLMPETPGFGAVHGAAGAAVAAGGGGGRRVVGLLYLMSCDELLFQLPREPLDQYCRWLSDAVAEGRLELLADMADALTHAAGPGAAAAAAAAHLSDFFTHRTQGMAEVLAYPAFLPTDCPDRAVMLLPPAAHRLVPPPAAPSAPAAPTQPAAPQAAPGAAPQAAPGTATAAAGGAVVSGGLARSVAEAAADADVGEGGEASGLTSGDGMDTWGGVEGLGFLHGSPYTAGGGTCVHGAGGLGGGRSRAAGGAGRAPPLQPFSLPLHGTLLQSSLALGGRSRAQPVRVHGGGGGGGSTTAAAAAAAAAVAAGGAGAASPPAGAAAVTTAAAAAAATAAVAAIARLPDHVLYGGQDGLYGSAPAKTGPAGPLAAVSPGRGLELPGAPPAAAARHRRVSDAAAAAAAMSHADVALLPGAPQFVMVGVLRDPAAPPPPPVPLLRAASAAGGSSGGGRDAAAAAVAASAAAATGGRFALYLSVSESLRKDLVRELQSTLDALLVLLHPVFVSAFGYGGAAAAAAAGTSAPAPAGTLGALAAGGGDPAASSRQRLAAYLATARVVG</sequence>
<dbReference type="OrthoDB" id="549964at2759"/>
<feature type="region of interest" description="Disordered" evidence="1">
    <location>
        <begin position="164"/>
        <end position="192"/>
    </location>
</feature>
<dbReference type="Proteomes" id="UP000006906">
    <property type="component" value="Chromosome 17"/>
</dbReference>
<feature type="region of interest" description="Disordered" evidence="1">
    <location>
        <begin position="232"/>
        <end position="263"/>
    </location>
</feature>
<evidence type="ECO:0000313" key="2">
    <source>
        <dbReference type="EMBL" id="PNW70952.1"/>
    </source>
</evidence>
<dbReference type="Gramene" id="PNW70952">
    <property type="protein sequence ID" value="PNW70952"/>
    <property type="gene ID" value="CHLRE_17g740300v5"/>
</dbReference>
<dbReference type="KEGG" id="cre:CHLRE_17g740300v5"/>
<evidence type="ECO:0000313" key="3">
    <source>
        <dbReference type="Proteomes" id="UP000006906"/>
    </source>
</evidence>
<organism evidence="2 3">
    <name type="scientific">Chlamydomonas reinhardtii</name>
    <name type="common">Chlamydomonas smithii</name>
    <dbReference type="NCBI Taxonomy" id="3055"/>
    <lineage>
        <taxon>Eukaryota</taxon>
        <taxon>Viridiplantae</taxon>
        <taxon>Chlorophyta</taxon>
        <taxon>core chlorophytes</taxon>
        <taxon>Chlorophyceae</taxon>
        <taxon>CS clade</taxon>
        <taxon>Chlamydomonadales</taxon>
        <taxon>Chlamydomonadaceae</taxon>
        <taxon>Chlamydomonas</taxon>
    </lineage>
</organism>
<dbReference type="GeneID" id="5726645"/>
<feature type="region of interest" description="Disordered" evidence="1">
    <location>
        <begin position="428"/>
        <end position="450"/>
    </location>
</feature>
<feature type="compositionally biased region" description="Low complexity" evidence="1">
    <location>
        <begin position="615"/>
        <end position="639"/>
    </location>
</feature>
<feature type="compositionally biased region" description="Low complexity" evidence="1">
    <location>
        <begin position="847"/>
        <end position="859"/>
    </location>
</feature>
<feature type="compositionally biased region" description="Polar residues" evidence="1">
    <location>
        <begin position="10"/>
        <end position="21"/>
    </location>
</feature>
<gene>
    <name evidence="2" type="ORF">CHLRE_17g740300v5</name>
</gene>
<dbReference type="EMBL" id="CM008978">
    <property type="protein sequence ID" value="PNW70952.1"/>
    <property type="molecule type" value="Genomic_DNA"/>
</dbReference>
<dbReference type="ExpressionAtlas" id="A0A2K3CRP2">
    <property type="expression patterns" value="baseline and differential"/>
</dbReference>
<feature type="region of interest" description="Disordered" evidence="1">
    <location>
        <begin position="281"/>
        <end position="302"/>
    </location>
</feature>
<feature type="region of interest" description="Disordered" evidence="1">
    <location>
        <begin position="10"/>
        <end position="31"/>
    </location>
</feature>
<dbReference type="RefSeq" id="XP_042915089.1">
    <property type="nucleotide sequence ID" value="XM_043072630.1"/>
</dbReference>
<dbReference type="PaxDb" id="3055-EDO97785"/>
<name>A0A2K3CRP2_CHLRE</name>
<feature type="region of interest" description="Disordered" evidence="1">
    <location>
        <begin position="835"/>
        <end position="859"/>
    </location>
</feature>